<dbReference type="FunFam" id="3.40.50.970:FF:000022">
    <property type="entry name" value="2-oxoglutarate ferredoxin oxidoreductase alpha subunit"/>
    <property type="match status" value="1"/>
</dbReference>
<dbReference type="InterPro" id="IPR009014">
    <property type="entry name" value="Transketo_C/PFOR_II"/>
</dbReference>
<name>A0A0H3A7T3_NITV4</name>
<dbReference type="PANTHER" id="PTHR32154">
    <property type="entry name" value="PYRUVATE-FLAVODOXIN OXIDOREDUCTASE-RELATED"/>
    <property type="match status" value="1"/>
</dbReference>
<dbReference type="SUPFAM" id="SSF52922">
    <property type="entry name" value="TK C-terminal domain-like"/>
    <property type="match status" value="1"/>
</dbReference>
<dbReference type="InterPro" id="IPR029061">
    <property type="entry name" value="THDP-binding"/>
</dbReference>
<proteinExistence type="predicted"/>
<feature type="domain" description="Pyruvate/ketoisovalerate oxidoreductase catalytic" evidence="2">
    <location>
        <begin position="14"/>
        <end position="165"/>
    </location>
</feature>
<dbReference type="InterPro" id="IPR019752">
    <property type="entry name" value="Pyrv/ketoisovalerate_OxRed_cat"/>
</dbReference>
<dbReference type="InterPro" id="IPR022367">
    <property type="entry name" value="2-oxoacid/accept_OxRdtase_asu"/>
</dbReference>
<evidence type="ECO:0000313" key="4">
    <source>
        <dbReference type="EMBL" id="ABM28581.1"/>
    </source>
</evidence>
<dbReference type="Gene3D" id="3.40.50.920">
    <property type="match status" value="1"/>
</dbReference>
<dbReference type="Proteomes" id="UP000009173">
    <property type="component" value="Chromosome"/>
</dbReference>
<accession>A0A0H3A7T3</accession>
<dbReference type="Pfam" id="PF01855">
    <property type="entry name" value="POR_N"/>
    <property type="match status" value="1"/>
</dbReference>
<dbReference type="GO" id="GO:0016903">
    <property type="term" value="F:oxidoreductase activity, acting on the aldehyde or oxo group of donors"/>
    <property type="evidence" value="ECO:0007669"/>
    <property type="project" value="InterPro"/>
</dbReference>
<dbReference type="GO" id="GO:0006979">
    <property type="term" value="P:response to oxidative stress"/>
    <property type="evidence" value="ECO:0007669"/>
    <property type="project" value="TreeGrafter"/>
</dbReference>
<protein>
    <submittedName>
        <fullName evidence="4">Pyruvate flavodoxin/ferredoxin oxidoreductase domain protein</fullName>
    </submittedName>
</protein>
<dbReference type="Gene3D" id="3.40.50.970">
    <property type="match status" value="1"/>
</dbReference>
<dbReference type="SUPFAM" id="SSF53323">
    <property type="entry name" value="Pyruvate-ferredoxin oxidoreductase, PFOR, domain III"/>
    <property type="match status" value="1"/>
</dbReference>
<dbReference type="SUPFAM" id="SSF52518">
    <property type="entry name" value="Thiamin diphosphate-binding fold (THDP-binding)"/>
    <property type="match status" value="1"/>
</dbReference>
<dbReference type="InterPro" id="IPR002869">
    <property type="entry name" value="Pyrv_flavodox_OxRed_cen"/>
</dbReference>
<evidence type="ECO:0000313" key="5">
    <source>
        <dbReference type="Proteomes" id="UP000009173"/>
    </source>
</evidence>
<reference evidence="5" key="1">
    <citation type="journal article" date="2009" name="Environ. Microbiol.">
        <title>Contribution of mobile genetic elements to Desulfovibrio vulgaris genome plasticity.</title>
        <authorList>
            <person name="Walker C.B."/>
            <person name="Stolyar S."/>
            <person name="Chivian D."/>
            <person name="Pinel N."/>
            <person name="Gabster J.A."/>
            <person name="Dehal P.S."/>
            <person name="He Z."/>
            <person name="Yang Z.K."/>
            <person name="Yen H.C."/>
            <person name="Zhou J."/>
            <person name="Wall J.D."/>
            <person name="Hazen T.C."/>
            <person name="Arkin A.P."/>
            <person name="Stahl D.A."/>
        </authorList>
    </citation>
    <scope>NUCLEOTIDE SEQUENCE [LARGE SCALE GENOMIC DNA]</scope>
    <source>
        <strain evidence="5">DP4</strain>
    </source>
</reference>
<dbReference type="PANTHER" id="PTHR32154:SF20">
    <property type="entry name" value="2-OXOGLUTARATE OXIDOREDUCTASE SUBUNIT KORA"/>
    <property type="match status" value="1"/>
</dbReference>
<gene>
    <name evidence="4" type="ordered locus">Dvul_1564</name>
</gene>
<dbReference type="Gene3D" id="3.40.920.10">
    <property type="entry name" value="Pyruvate-ferredoxin oxidoreductase, PFOR, domain III"/>
    <property type="match status" value="1"/>
</dbReference>
<dbReference type="EMBL" id="CP000527">
    <property type="protein sequence ID" value="ABM28581.1"/>
    <property type="molecule type" value="Genomic_DNA"/>
</dbReference>
<evidence type="ECO:0000259" key="3">
    <source>
        <dbReference type="Pfam" id="PF01855"/>
    </source>
</evidence>
<organism evidence="4 5">
    <name type="scientific">Nitratidesulfovibrio vulgaris (strain DP4)</name>
    <name type="common">Desulfovibrio vulgaris</name>
    <dbReference type="NCBI Taxonomy" id="391774"/>
    <lineage>
        <taxon>Bacteria</taxon>
        <taxon>Pseudomonadati</taxon>
        <taxon>Thermodesulfobacteriota</taxon>
        <taxon>Desulfovibrionia</taxon>
        <taxon>Desulfovibrionales</taxon>
        <taxon>Desulfovibrionaceae</taxon>
        <taxon>Nitratidesulfovibrio</taxon>
    </lineage>
</organism>
<dbReference type="AlphaFoldDB" id="A0A0H3A7T3"/>
<keyword evidence="4" id="KW-0670">Pyruvate</keyword>
<dbReference type="Pfam" id="PF01558">
    <property type="entry name" value="POR"/>
    <property type="match status" value="1"/>
</dbReference>
<dbReference type="NCBIfam" id="TIGR03710">
    <property type="entry name" value="OAFO_sf"/>
    <property type="match status" value="1"/>
</dbReference>
<dbReference type="InterPro" id="IPR002880">
    <property type="entry name" value="Pyrv_Fd/Flavodoxin_OxRdtase_N"/>
</dbReference>
<feature type="domain" description="Pyruvate flavodoxin/ferredoxin oxidoreductase pyrimidine binding" evidence="3">
    <location>
        <begin position="200"/>
        <end position="434"/>
    </location>
</feature>
<dbReference type="HOGENOM" id="CLU_017038_1_0_7"/>
<dbReference type="CDD" id="cd07034">
    <property type="entry name" value="TPP_PYR_PFOR_IOR-alpha_like"/>
    <property type="match status" value="1"/>
</dbReference>
<dbReference type="KEGG" id="dvl:Dvul_1564"/>
<dbReference type="InterPro" id="IPR050722">
    <property type="entry name" value="Pyruvate:ferred/Flavod_OxRd"/>
</dbReference>
<keyword evidence="1" id="KW-0560">Oxidoreductase</keyword>
<dbReference type="RefSeq" id="WP_011792346.1">
    <property type="nucleotide sequence ID" value="NC_008751.1"/>
</dbReference>
<evidence type="ECO:0000259" key="2">
    <source>
        <dbReference type="Pfam" id="PF01558"/>
    </source>
</evidence>
<evidence type="ECO:0000256" key="1">
    <source>
        <dbReference type="ARBA" id="ARBA00023002"/>
    </source>
</evidence>
<sequence length="578" mass="61926">MQQAPRSIVIGGEAGQGLVTIGDMLVRTLIRSGYGVLVAQHYMSRVRGGHNTYNIRVGAGDVLAPTDDVHVLVALDQRTVTEQGPRLGDGLLILDERLDPGSLNALRVPFAALAGRPLYENIAALGVLAALLGLERAPVDRLVGEAFHKKGDDVITRNLEVLEAAWRWASDHRAASEPLSAPEGPTGRMMLQGNEAIALGALAAGVKFCAFYPMTPATSVAQNLILHAERMGVVVEQAEDEIAAMNMVLGASYAGARALVPTSGGGFALMTEGVSLAGVMEQPVVIVLAQRPGPATGLPTRTEQADLDLALYAGHGEFPRVIFAPATPEDCFHLTYAAFDLAERFQIPAFVLTDQYLADSYRPVAPFDLDALPPLAEPDFSTDKGPEGDRYKRYELTESGISPRRIPGFSKSLVLADCHEHTEQGYITEDVGLRIAMSDKRLRKGDGLRSMALPPRCFGDEVPDLLLACWGSSEGAVVEAAQRLRARGRKVGVLSFTQVWPLEPSQFLSRCGEATEVVCIEGNATGQFSRLLRLAGVTVGRTLLRYDGRPFTPEWIVAHLTAGDSGTSHMQTAKGASA</sequence>